<keyword evidence="2" id="KW-1185">Reference proteome</keyword>
<proteinExistence type="predicted"/>
<dbReference type="AlphaFoldDB" id="A0A392VD77"/>
<evidence type="ECO:0000313" key="2">
    <source>
        <dbReference type="Proteomes" id="UP000265520"/>
    </source>
</evidence>
<dbReference type="EMBL" id="LXQA011115214">
    <property type="protein sequence ID" value="MCI85432.1"/>
    <property type="molecule type" value="Genomic_DNA"/>
</dbReference>
<name>A0A392VD77_9FABA</name>
<sequence length="29" mass="3436">LWLWCLMTKCNDDYGDNGRWMMIVVEGEG</sequence>
<protein>
    <submittedName>
        <fullName evidence="1">Uncharacterized protein</fullName>
    </submittedName>
</protein>
<comment type="caution">
    <text evidence="1">The sequence shown here is derived from an EMBL/GenBank/DDBJ whole genome shotgun (WGS) entry which is preliminary data.</text>
</comment>
<feature type="non-terminal residue" evidence="1">
    <location>
        <position position="1"/>
    </location>
</feature>
<evidence type="ECO:0000313" key="1">
    <source>
        <dbReference type="EMBL" id="MCI85432.1"/>
    </source>
</evidence>
<organism evidence="1 2">
    <name type="scientific">Trifolium medium</name>
    <dbReference type="NCBI Taxonomy" id="97028"/>
    <lineage>
        <taxon>Eukaryota</taxon>
        <taxon>Viridiplantae</taxon>
        <taxon>Streptophyta</taxon>
        <taxon>Embryophyta</taxon>
        <taxon>Tracheophyta</taxon>
        <taxon>Spermatophyta</taxon>
        <taxon>Magnoliopsida</taxon>
        <taxon>eudicotyledons</taxon>
        <taxon>Gunneridae</taxon>
        <taxon>Pentapetalae</taxon>
        <taxon>rosids</taxon>
        <taxon>fabids</taxon>
        <taxon>Fabales</taxon>
        <taxon>Fabaceae</taxon>
        <taxon>Papilionoideae</taxon>
        <taxon>50 kb inversion clade</taxon>
        <taxon>NPAAA clade</taxon>
        <taxon>Hologalegina</taxon>
        <taxon>IRL clade</taxon>
        <taxon>Trifolieae</taxon>
        <taxon>Trifolium</taxon>
    </lineage>
</organism>
<dbReference type="Proteomes" id="UP000265520">
    <property type="component" value="Unassembled WGS sequence"/>
</dbReference>
<accession>A0A392VD77</accession>
<reference evidence="1 2" key="1">
    <citation type="journal article" date="2018" name="Front. Plant Sci.">
        <title>Red Clover (Trifolium pratense) and Zigzag Clover (T. medium) - A Picture of Genomic Similarities and Differences.</title>
        <authorList>
            <person name="Dluhosova J."/>
            <person name="Istvanek J."/>
            <person name="Nedelnik J."/>
            <person name="Repkova J."/>
        </authorList>
    </citation>
    <scope>NUCLEOTIDE SEQUENCE [LARGE SCALE GENOMIC DNA]</scope>
    <source>
        <strain evidence="2">cv. 10/8</strain>
        <tissue evidence="1">Leaf</tissue>
    </source>
</reference>